<keyword evidence="4" id="KW-1185">Reference proteome</keyword>
<reference evidence="3 4" key="1">
    <citation type="submission" date="2014-04" db="EMBL/GenBank/DDBJ databases">
        <authorList>
            <consortium name="DOE Joint Genome Institute"/>
            <person name="Kuo A."/>
            <person name="Gay G."/>
            <person name="Dore J."/>
            <person name="Kohler A."/>
            <person name="Nagy L.G."/>
            <person name="Floudas D."/>
            <person name="Copeland A."/>
            <person name="Barry K.W."/>
            <person name="Cichocki N."/>
            <person name="Veneault-Fourrey C."/>
            <person name="LaButti K."/>
            <person name="Lindquist E.A."/>
            <person name="Lipzen A."/>
            <person name="Lundell T."/>
            <person name="Morin E."/>
            <person name="Murat C."/>
            <person name="Sun H."/>
            <person name="Tunlid A."/>
            <person name="Henrissat B."/>
            <person name="Grigoriev I.V."/>
            <person name="Hibbett D.S."/>
            <person name="Martin F."/>
            <person name="Nordberg H.P."/>
            <person name="Cantor M.N."/>
            <person name="Hua S.X."/>
        </authorList>
    </citation>
    <scope>NUCLEOTIDE SEQUENCE [LARGE SCALE GENOMIC DNA]</scope>
    <source>
        <strain evidence="4">h7</strain>
    </source>
</reference>
<evidence type="ECO:0000313" key="4">
    <source>
        <dbReference type="Proteomes" id="UP000053424"/>
    </source>
</evidence>
<evidence type="ECO:0000256" key="2">
    <source>
        <dbReference type="SAM" id="Phobius"/>
    </source>
</evidence>
<name>A0A0C3C3N3_HEBCY</name>
<gene>
    <name evidence="3" type="ORF">M413DRAFT_447571</name>
</gene>
<sequence>MFKKVLRQSPWAVDSPTYPAFRAIRSNLIVEVAELLHFQPVGVRPWFPPPHSHQLIRSHIISYSVHPIIVALQMAFRPGFAGESGGSDARQRPTAGGNGKRRKDADYWRHMMAVVSSTFILAFLTGSLVYELTTMIWIYSVR</sequence>
<dbReference type="AlphaFoldDB" id="A0A0C3C3N3"/>
<dbReference type="HOGENOM" id="CLU_1816031_0_0_1"/>
<feature type="region of interest" description="Disordered" evidence="1">
    <location>
        <begin position="82"/>
        <end position="102"/>
    </location>
</feature>
<keyword evidence="2" id="KW-0472">Membrane</keyword>
<reference evidence="4" key="2">
    <citation type="submission" date="2015-01" db="EMBL/GenBank/DDBJ databases">
        <title>Evolutionary Origins and Diversification of the Mycorrhizal Mutualists.</title>
        <authorList>
            <consortium name="DOE Joint Genome Institute"/>
            <consortium name="Mycorrhizal Genomics Consortium"/>
            <person name="Kohler A."/>
            <person name="Kuo A."/>
            <person name="Nagy L.G."/>
            <person name="Floudas D."/>
            <person name="Copeland A."/>
            <person name="Barry K.W."/>
            <person name="Cichocki N."/>
            <person name="Veneault-Fourrey C."/>
            <person name="LaButti K."/>
            <person name="Lindquist E.A."/>
            <person name="Lipzen A."/>
            <person name="Lundell T."/>
            <person name="Morin E."/>
            <person name="Murat C."/>
            <person name="Riley R."/>
            <person name="Ohm R."/>
            <person name="Sun H."/>
            <person name="Tunlid A."/>
            <person name="Henrissat B."/>
            <person name="Grigoriev I.V."/>
            <person name="Hibbett D.S."/>
            <person name="Martin F."/>
        </authorList>
    </citation>
    <scope>NUCLEOTIDE SEQUENCE [LARGE SCALE GENOMIC DNA]</scope>
    <source>
        <strain evidence="4">h7</strain>
    </source>
</reference>
<dbReference type="EMBL" id="KN831788">
    <property type="protein sequence ID" value="KIM38889.1"/>
    <property type="molecule type" value="Genomic_DNA"/>
</dbReference>
<evidence type="ECO:0000256" key="1">
    <source>
        <dbReference type="SAM" id="MobiDB-lite"/>
    </source>
</evidence>
<accession>A0A0C3C3N3</accession>
<feature type="transmembrane region" description="Helical" evidence="2">
    <location>
        <begin position="111"/>
        <end position="139"/>
    </location>
</feature>
<dbReference type="Proteomes" id="UP000053424">
    <property type="component" value="Unassembled WGS sequence"/>
</dbReference>
<keyword evidence="2" id="KW-1133">Transmembrane helix</keyword>
<evidence type="ECO:0000313" key="3">
    <source>
        <dbReference type="EMBL" id="KIM38889.1"/>
    </source>
</evidence>
<protein>
    <submittedName>
        <fullName evidence="3">Uncharacterized protein</fullName>
    </submittedName>
</protein>
<dbReference type="OrthoDB" id="3216537at2759"/>
<proteinExistence type="predicted"/>
<organism evidence="3 4">
    <name type="scientific">Hebeloma cylindrosporum</name>
    <dbReference type="NCBI Taxonomy" id="76867"/>
    <lineage>
        <taxon>Eukaryota</taxon>
        <taxon>Fungi</taxon>
        <taxon>Dikarya</taxon>
        <taxon>Basidiomycota</taxon>
        <taxon>Agaricomycotina</taxon>
        <taxon>Agaricomycetes</taxon>
        <taxon>Agaricomycetidae</taxon>
        <taxon>Agaricales</taxon>
        <taxon>Agaricineae</taxon>
        <taxon>Hymenogastraceae</taxon>
        <taxon>Hebeloma</taxon>
    </lineage>
</organism>
<keyword evidence="2" id="KW-0812">Transmembrane</keyword>